<accession>A0ABW3UMT3</accession>
<name>A0ABW3UMT3_9BACL</name>
<dbReference type="Gene3D" id="3.40.50.2300">
    <property type="match status" value="1"/>
</dbReference>
<dbReference type="Pfam" id="PF25601">
    <property type="entry name" value="AAA_lid_14"/>
    <property type="match status" value="1"/>
</dbReference>
<proteinExistence type="predicted"/>
<feature type="domain" description="Sigma-54 factor interaction" evidence="5">
    <location>
        <begin position="364"/>
        <end position="518"/>
    </location>
</feature>
<organism evidence="6 7">
    <name type="scientific">Paenibacillus vulneris</name>
    <dbReference type="NCBI Taxonomy" id="1133364"/>
    <lineage>
        <taxon>Bacteria</taxon>
        <taxon>Bacillati</taxon>
        <taxon>Bacillota</taxon>
        <taxon>Bacilli</taxon>
        <taxon>Bacillales</taxon>
        <taxon>Paenibacillaceae</taxon>
        <taxon>Paenibacillus</taxon>
    </lineage>
</organism>
<evidence type="ECO:0000256" key="1">
    <source>
        <dbReference type="ARBA" id="ARBA00022741"/>
    </source>
</evidence>
<dbReference type="Proteomes" id="UP001597180">
    <property type="component" value="Unassembled WGS sequence"/>
</dbReference>
<keyword evidence="3" id="KW-0805">Transcription regulation</keyword>
<dbReference type="Pfam" id="PF06506">
    <property type="entry name" value="PrpR_N"/>
    <property type="match status" value="1"/>
</dbReference>
<dbReference type="Gene3D" id="1.10.8.60">
    <property type="match status" value="1"/>
</dbReference>
<keyword evidence="2" id="KW-0067">ATP-binding</keyword>
<evidence type="ECO:0000256" key="4">
    <source>
        <dbReference type="ARBA" id="ARBA00023163"/>
    </source>
</evidence>
<dbReference type="InterPro" id="IPR010524">
    <property type="entry name" value="Sig_transdc_resp-reg_PrpR_N"/>
</dbReference>
<dbReference type="Pfam" id="PF02954">
    <property type="entry name" value="HTH_8"/>
    <property type="match status" value="1"/>
</dbReference>
<dbReference type="SUPFAM" id="SSF46689">
    <property type="entry name" value="Homeodomain-like"/>
    <property type="match status" value="1"/>
</dbReference>
<keyword evidence="1" id="KW-0547">Nucleotide-binding</keyword>
<dbReference type="RefSeq" id="WP_345591876.1">
    <property type="nucleotide sequence ID" value="NZ_BAABJG010000029.1"/>
</dbReference>
<dbReference type="InterPro" id="IPR002078">
    <property type="entry name" value="Sigma_54_int"/>
</dbReference>
<dbReference type="PANTHER" id="PTHR32071">
    <property type="entry name" value="TRANSCRIPTIONAL REGULATORY PROTEIN"/>
    <property type="match status" value="1"/>
</dbReference>
<dbReference type="EMBL" id="JBHTLU010000014">
    <property type="protein sequence ID" value="MFD1220900.1"/>
    <property type="molecule type" value="Genomic_DNA"/>
</dbReference>
<dbReference type="Pfam" id="PF13188">
    <property type="entry name" value="PAS_8"/>
    <property type="match status" value="1"/>
</dbReference>
<dbReference type="SUPFAM" id="SSF159800">
    <property type="entry name" value="PrpR receptor domain-like"/>
    <property type="match status" value="1"/>
</dbReference>
<keyword evidence="4" id="KW-0804">Transcription</keyword>
<dbReference type="Gene3D" id="3.40.50.300">
    <property type="entry name" value="P-loop containing nucleotide triphosphate hydrolases"/>
    <property type="match status" value="1"/>
</dbReference>
<dbReference type="InterPro" id="IPR002197">
    <property type="entry name" value="HTH_Fis"/>
</dbReference>
<gene>
    <name evidence="6" type="ORF">ACFQ4B_12315</name>
</gene>
<evidence type="ECO:0000256" key="2">
    <source>
        <dbReference type="ARBA" id="ARBA00022840"/>
    </source>
</evidence>
<dbReference type="InterPro" id="IPR000014">
    <property type="entry name" value="PAS"/>
</dbReference>
<sequence length="596" mass="66828">MKKIKALVIAPYRGLVELTSNLKDQLDDFEVTVIQGDLSEPLPVHQYEKEGYDVIISRGGTARLIRKLSSLPVVEIKISGFDILRLITLLKEYKIPIEMIGFPNIIEAVVAVSRLLDVDIPYTIINEQDDVNEVLEAARSKGALVIVGGTNTVRLAKEQGLQGILITSGKESVLEAFENARNVCQAVSCYKAEGQMLNSLAQGAEQGMAVMQTGGRLHYMNAAFRDMLGIRHDQDADVIMRQRFPKLLALMQKSGGKVGEASSFELYDMTFRHKLTLIRGEGEPEAAFNLYVRPVTDNENDIQVRRLEPFIETFPHLIRARSDFQEALASAAERLQRVRPLAVYGEQGTGKRIFAGTVWRQLHPEGGELLEVNVIRGSEEAFMHLKHLLGEALPGSMIYLRGAERLSPKYQRRLAESVPQCAAYLICSFEKAPGQLREEGLLEPELLSLIEGAAVEMKPLRTNPQELEELIRIFISENNEKYGKQVVGIRPKAQEALYEYPWKGNLIELRDTVKELVKAAEGEYIDEELLAVLEKQRIGQGPASGARTINLDQPLQSIQKEIIQLVLQEENMNQSRAAKRLGINRSTLWRILKDPI</sequence>
<dbReference type="InterPro" id="IPR027417">
    <property type="entry name" value="P-loop_NTPase"/>
</dbReference>
<dbReference type="SUPFAM" id="SSF52540">
    <property type="entry name" value="P-loop containing nucleoside triphosphate hydrolases"/>
    <property type="match status" value="1"/>
</dbReference>
<evidence type="ECO:0000313" key="7">
    <source>
        <dbReference type="Proteomes" id="UP001597180"/>
    </source>
</evidence>
<dbReference type="InterPro" id="IPR009057">
    <property type="entry name" value="Homeodomain-like_sf"/>
</dbReference>
<evidence type="ECO:0000259" key="5">
    <source>
        <dbReference type="PROSITE" id="PS50045"/>
    </source>
</evidence>
<dbReference type="Gene3D" id="1.10.10.60">
    <property type="entry name" value="Homeodomain-like"/>
    <property type="match status" value="1"/>
</dbReference>
<reference evidence="7" key="1">
    <citation type="journal article" date="2019" name="Int. J. Syst. Evol. Microbiol.">
        <title>The Global Catalogue of Microorganisms (GCM) 10K type strain sequencing project: providing services to taxonomists for standard genome sequencing and annotation.</title>
        <authorList>
            <consortium name="The Broad Institute Genomics Platform"/>
            <consortium name="The Broad Institute Genome Sequencing Center for Infectious Disease"/>
            <person name="Wu L."/>
            <person name="Ma J."/>
        </authorList>
    </citation>
    <scope>NUCLEOTIDE SEQUENCE [LARGE SCALE GENOMIC DNA]</scope>
    <source>
        <strain evidence="7">CCUG 53270</strain>
    </source>
</reference>
<evidence type="ECO:0000313" key="6">
    <source>
        <dbReference type="EMBL" id="MFD1220900.1"/>
    </source>
</evidence>
<keyword evidence="7" id="KW-1185">Reference proteome</keyword>
<dbReference type="PROSITE" id="PS50045">
    <property type="entry name" value="SIGMA54_INTERACT_4"/>
    <property type="match status" value="1"/>
</dbReference>
<protein>
    <submittedName>
        <fullName evidence="6">PrpR N-terminal domain-containing protein</fullName>
    </submittedName>
</protein>
<evidence type="ECO:0000256" key="3">
    <source>
        <dbReference type="ARBA" id="ARBA00023015"/>
    </source>
</evidence>
<dbReference type="InterPro" id="IPR058031">
    <property type="entry name" value="AAA_lid_NorR"/>
</dbReference>
<dbReference type="Gene3D" id="3.40.50.10660">
    <property type="entry name" value="PrpR receptor domain-like"/>
    <property type="match status" value="1"/>
</dbReference>
<dbReference type="PANTHER" id="PTHR32071:SF119">
    <property type="entry name" value="SIGMA L-DEPENDENT TRANSCRIPTIONAL REGULATOR YPLP-RELATED"/>
    <property type="match status" value="1"/>
</dbReference>
<comment type="caution">
    <text evidence="6">The sequence shown here is derived from an EMBL/GenBank/DDBJ whole genome shotgun (WGS) entry which is preliminary data.</text>
</comment>